<keyword evidence="8 12" id="KW-0406">Ion transport</keyword>
<reference evidence="15 16" key="1">
    <citation type="submission" date="2024-07" db="EMBL/GenBank/DDBJ databases">
        <title>Chromosome-level genome assembly of the water stick insect Ranatra chinensis (Heteroptera: Nepidae).</title>
        <authorList>
            <person name="Liu X."/>
        </authorList>
    </citation>
    <scope>NUCLEOTIDE SEQUENCE [LARGE SCALE GENOMIC DNA]</scope>
    <source>
        <strain evidence="15">Cailab_2021Rc</strain>
        <tissue evidence="15">Muscle</tissue>
    </source>
</reference>
<evidence type="ECO:0000256" key="12">
    <source>
        <dbReference type="RuleBase" id="RU000679"/>
    </source>
</evidence>
<gene>
    <name evidence="15" type="ORF">AAG570_003645</name>
</gene>
<dbReference type="PANTHER" id="PTHR11690:SF288">
    <property type="entry name" value="AMILORIDE-SENSITIVE NA+ CHANNEL-RELATED"/>
    <property type="match status" value="1"/>
</dbReference>
<dbReference type="GO" id="GO:0005272">
    <property type="term" value="F:sodium channel activity"/>
    <property type="evidence" value="ECO:0007669"/>
    <property type="project" value="UniProtKB-KW"/>
</dbReference>
<evidence type="ECO:0000256" key="10">
    <source>
        <dbReference type="ARBA" id="ARBA00023201"/>
    </source>
</evidence>
<feature type="transmembrane region" description="Helical" evidence="14">
    <location>
        <begin position="344"/>
        <end position="364"/>
    </location>
</feature>
<dbReference type="EMBL" id="JBFDAA010000014">
    <property type="protein sequence ID" value="KAL1122240.1"/>
    <property type="molecule type" value="Genomic_DNA"/>
</dbReference>
<accession>A0ABD0Y4A5</accession>
<comment type="subcellular location">
    <subcellularLocation>
        <location evidence="1">Membrane</location>
        <topology evidence="1">Multi-pass membrane protein</topology>
    </subcellularLocation>
</comment>
<keyword evidence="11 12" id="KW-0407">Ion channel</keyword>
<keyword evidence="7" id="KW-0915">Sodium</keyword>
<dbReference type="GO" id="GO:0016020">
    <property type="term" value="C:membrane"/>
    <property type="evidence" value="ECO:0007669"/>
    <property type="project" value="UniProtKB-SubCell"/>
</dbReference>
<protein>
    <recommendedName>
        <fullName evidence="17">Sodium channel protein Nach</fullName>
    </recommendedName>
</protein>
<evidence type="ECO:0000313" key="15">
    <source>
        <dbReference type="EMBL" id="KAL1122240.1"/>
    </source>
</evidence>
<evidence type="ECO:0000256" key="2">
    <source>
        <dbReference type="ARBA" id="ARBA00007193"/>
    </source>
</evidence>
<evidence type="ECO:0000313" key="16">
    <source>
        <dbReference type="Proteomes" id="UP001558652"/>
    </source>
</evidence>
<proteinExistence type="inferred from homology"/>
<sequence length="383" mass="44280">MWPFDVELGPKWKKFEYCVLPFWYCVVILWVGLLSFWGYLMVDDIRATSRFETAGKLVGLWDIPFPAVTVCSKWNLSETANKPRDSTSNMKNPNTTKNENWDVNQGYKMSKVREIEIRPARSNINGKRGGLEVYLASYGTYKNTFCNITPPEFKVMIHNPAEVPYPERDHIPVSPQQEVTLDIRPFRVSISEELRSRPKLRDCYFSDEKRLAFFNVYTQRNCQLECVVNKTMEACGCPQYFDIPCKNPCPEAKDPHLLWKVVDQTPYLSGEKCDCKRDCGIDKYRLQAAVATFDTPSFVASQKNKSFDGRTISKLMVYVNSDHIYVDDHHFLIIHHPMAGWGDFLFILTGLSFLMSFTIALLLVRPDKTRRRSMDSPLLGEIE</sequence>
<keyword evidence="4 12" id="KW-0894">Sodium channel</keyword>
<organism evidence="15 16">
    <name type="scientific">Ranatra chinensis</name>
    <dbReference type="NCBI Taxonomy" id="642074"/>
    <lineage>
        <taxon>Eukaryota</taxon>
        <taxon>Metazoa</taxon>
        <taxon>Ecdysozoa</taxon>
        <taxon>Arthropoda</taxon>
        <taxon>Hexapoda</taxon>
        <taxon>Insecta</taxon>
        <taxon>Pterygota</taxon>
        <taxon>Neoptera</taxon>
        <taxon>Paraneoptera</taxon>
        <taxon>Hemiptera</taxon>
        <taxon>Heteroptera</taxon>
        <taxon>Panheteroptera</taxon>
        <taxon>Nepomorpha</taxon>
        <taxon>Nepidae</taxon>
        <taxon>Ranatrinae</taxon>
        <taxon>Ranatra</taxon>
    </lineage>
</organism>
<evidence type="ECO:0000256" key="13">
    <source>
        <dbReference type="SAM" id="MobiDB-lite"/>
    </source>
</evidence>
<evidence type="ECO:0000256" key="9">
    <source>
        <dbReference type="ARBA" id="ARBA00023136"/>
    </source>
</evidence>
<evidence type="ECO:0000256" key="11">
    <source>
        <dbReference type="ARBA" id="ARBA00023303"/>
    </source>
</evidence>
<dbReference type="AlphaFoldDB" id="A0ABD0Y4A5"/>
<dbReference type="InterPro" id="IPR001873">
    <property type="entry name" value="ENaC"/>
</dbReference>
<dbReference type="Gene3D" id="2.60.470.10">
    <property type="entry name" value="Acid-sensing ion channels like domains"/>
    <property type="match status" value="1"/>
</dbReference>
<keyword evidence="9 14" id="KW-0472">Membrane</keyword>
<evidence type="ECO:0000256" key="14">
    <source>
        <dbReference type="SAM" id="Phobius"/>
    </source>
</evidence>
<keyword evidence="10 12" id="KW-0739">Sodium transport</keyword>
<keyword evidence="6 14" id="KW-1133">Transmembrane helix</keyword>
<feature type="transmembrane region" description="Helical" evidence="14">
    <location>
        <begin position="21"/>
        <end position="40"/>
    </location>
</feature>
<keyword evidence="5 12" id="KW-0812">Transmembrane</keyword>
<evidence type="ECO:0000256" key="8">
    <source>
        <dbReference type="ARBA" id="ARBA00023065"/>
    </source>
</evidence>
<evidence type="ECO:0000256" key="1">
    <source>
        <dbReference type="ARBA" id="ARBA00004141"/>
    </source>
</evidence>
<evidence type="ECO:0000256" key="4">
    <source>
        <dbReference type="ARBA" id="ARBA00022461"/>
    </source>
</evidence>
<evidence type="ECO:0000256" key="7">
    <source>
        <dbReference type="ARBA" id="ARBA00023053"/>
    </source>
</evidence>
<comment type="caution">
    <text evidence="15">The sequence shown here is derived from an EMBL/GenBank/DDBJ whole genome shotgun (WGS) entry which is preliminary data.</text>
</comment>
<evidence type="ECO:0008006" key="17">
    <source>
        <dbReference type="Google" id="ProtNLM"/>
    </source>
</evidence>
<dbReference type="Pfam" id="PF00858">
    <property type="entry name" value="ASC"/>
    <property type="match status" value="1"/>
</dbReference>
<evidence type="ECO:0000256" key="6">
    <source>
        <dbReference type="ARBA" id="ARBA00022989"/>
    </source>
</evidence>
<dbReference type="Proteomes" id="UP001558652">
    <property type="component" value="Unassembled WGS sequence"/>
</dbReference>
<name>A0ABD0Y4A5_9HEMI</name>
<comment type="similarity">
    <text evidence="2 12">Belongs to the amiloride-sensitive sodium channel (TC 1.A.6) family.</text>
</comment>
<evidence type="ECO:0000256" key="5">
    <source>
        <dbReference type="ARBA" id="ARBA00022692"/>
    </source>
</evidence>
<dbReference type="PANTHER" id="PTHR11690">
    <property type="entry name" value="AMILORIDE-SENSITIVE SODIUM CHANNEL-RELATED"/>
    <property type="match status" value="1"/>
</dbReference>
<keyword evidence="16" id="KW-1185">Reference proteome</keyword>
<feature type="region of interest" description="Disordered" evidence="13">
    <location>
        <begin position="79"/>
        <end position="103"/>
    </location>
</feature>
<keyword evidence="3 12" id="KW-0813">Transport</keyword>
<evidence type="ECO:0000256" key="3">
    <source>
        <dbReference type="ARBA" id="ARBA00022448"/>
    </source>
</evidence>